<evidence type="ECO:0000256" key="3">
    <source>
        <dbReference type="SAM" id="SignalP"/>
    </source>
</evidence>
<name>A0ABQ7M937_BRACM</name>
<dbReference type="EMBL" id="JADBGQ010000006">
    <property type="protein sequence ID" value="KAG5393846.1"/>
    <property type="molecule type" value="Genomic_DNA"/>
</dbReference>
<feature type="signal peptide" evidence="3">
    <location>
        <begin position="1"/>
        <end position="23"/>
    </location>
</feature>
<accession>A0ABQ7M937</accession>
<feature type="domain" description="Pectinesterase inhibitor" evidence="4">
    <location>
        <begin position="36"/>
        <end position="196"/>
    </location>
</feature>
<evidence type="ECO:0000313" key="5">
    <source>
        <dbReference type="EMBL" id="KAG5393846.1"/>
    </source>
</evidence>
<evidence type="ECO:0000313" key="6">
    <source>
        <dbReference type="Proteomes" id="UP000823674"/>
    </source>
</evidence>
<dbReference type="Proteomes" id="UP000823674">
    <property type="component" value="Chromosome A06"/>
</dbReference>
<sequence>MAKLNQTFFLILSICYFLSPALTAATTALRAGASNKAVNFIQSSCKTTTYPAVCFHSLSAYANAIQTSPKRLAETALAVTLSRAQSTKLFVSRLTRFKGLKKREIEAIKDCVEEINDTIDRLTKSVQEMKLCGSAKNQEQFAFHMSNAQTWTSAALTDENTCSDGFSGRVMDGRIKNSVRARIVNVGHETSNALSLINAFAKKPDSVWVQWFKEVILKGSVHNYWTTSPQQSYSWLVNKLDKLRNEVFPLIKSGFIMVKRLGSATQDLGYRTKQLHLPYVLMAPGSFFPLELRHKYSSMPTLQLFNHHFLASLLITITITTLKSVHTTTTTNTEFVKSLCTFTTYPRLCVTSLSTQSSLIQTSHKLMAHAALNITLASAKATSAMMVRVSSSSRLKPREVSAMRDCVEELGDTLEELRKSIGEMGQLSGSNYEVYMNDIQTWVSAALTDEYTCSDGFEGDEMNGKVK</sequence>
<keyword evidence="1 3" id="KW-0732">Signal</keyword>
<dbReference type="InterPro" id="IPR035513">
    <property type="entry name" value="Invertase/methylesterase_inhib"/>
</dbReference>
<dbReference type="NCBIfam" id="TIGR01614">
    <property type="entry name" value="PME_inhib"/>
    <property type="match status" value="2"/>
</dbReference>
<dbReference type="SUPFAM" id="SSF101148">
    <property type="entry name" value="Plant invertase/pectin methylesterase inhibitor"/>
    <property type="match status" value="2"/>
</dbReference>
<dbReference type="Pfam" id="PF04043">
    <property type="entry name" value="PMEI"/>
    <property type="match status" value="2"/>
</dbReference>
<feature type="non-terminal residue" evidence="5">
    <location>
        <position position="467"/>
    </location>
</feature>
<feature type="chain" id="PRO_5047246768" description="Pectinesterase inhibitor domain-containing protein" evidence="3">
    <location>
        <begin position="24"/>
        <end position="467"/>
    </location>
</feature>
<organism evidence="5 6">
    <name type="scientific">Brassica rapa subsp. trilocularis</name>
    <dbReference type="NCBI Taxonomy" id="1813537"/>
    <lineage>
        <taxon>Eukaryota</taxon>
        <taxon>Viridiplantae</taxon>
        <taxon>Streptophyta</taxon>
        <taxon>Embryophyta</taxon>
        <taxon>Tracheophyta</taxon>
        <taxon>Spermatophyta</taxon>
        <taxon>Magnoliopsida</taxon>
        <taxon>eudicotyledons</taxon>
        <taxon>Gunneridae</taxon>
        <taxon>Pentapetalae</taxon>
        <taxon>rosids</taxon>
        <taxon>malvids</taxon>
        <taxon>Brassicales</taxon>
        <taxon>Brassicaceae</taxon>
        <taxon>Brassiceae</taxon>
        <taxon>Brassica</taxon>
    </lineage>
</organism>
<dbReference type="CDD" id="cd15798">
    <property type="entry name" value="PMEI-like_3"/>
    <property type="match status" value="2"/>
</dbReference>
<proteinExistence type="inferred from homology"/>
<comment type="similarity">
    <text evidence="2">Belongs to the PMEI family.</text>
</comment>
<evidence type="ECO:0000259" key="4">
    <source>
        <dbReference type="SMART" id="SM00856"/>
    </source>
</evidence>
<evidence type="ECO:0000256" key="1">
    <source>
        <dbReference type="ARBA" id="ARBA00022729"/>
    </source>
</evidence>
<evidence type="ECO:0000256" key="2">
    <source>
        <dbReference type="ARBA" id="ARBA00038471"/>
    </source>
</evidence>
<gene>
    <name evidence="5" type="primary">A06p036000.1_BraROA</name>
    <name evidence="5" type="ORF">IGI04_023809</name>
</gene>
<dbReference type="InterPro" id="IPR051955">
    <property type="entry name" value="PME_Inhibitor"/>
</dbReference>
<dbReference type="InterPro" id="IPR006501">
    <property type="entry name" value="Pectinesterase_inhib_dom"/>
</dbReference>
<dbReference type="SMART" id="SM00856">
    <property type="entry name" value="PMEI"/>
    <property type="match status" value="2"/>
</dbReference>
<dbReference type="PANTHER" id="PTHR31080">
    <property type="entry name" value="PECTINESTERASE INHIBITOR-LIKE"/>
    <property type="match status" value="1"/>
</dbReference>
<feature type="domain" description="Pectinesterase inhibitor" evidence="4">
    <location>
        <begin position="331"/>
        <end position="467"/>
    </location>
</feature>
<protein>
    <recommendedName>
        <fullName evidence="4">Pectinesterase inhibitor domain-containing protein</fullName>
    </recommendedName>
</protein>
<comment type="caution">
    <text evidence="5">The sequence shown here is derived from an EMBL/GenBank/DDBJ whole genome shotgun (WGS) entry which is preliminary data.</text>
</comment>
<reference evidence="5 6" key="1">
    <citation type="submission" date="2021-03" db="EMBL/GenBank/DDBJ databases">
        <authorList>
            <person name="King G.J."/>
            <person name="Bancroft I."/>
            <person name="Baten A."/>
            <person name="Bloomfield J."/>
            <person name="Borpatragohain P."/>
            <person name="He Z."/>
            <person name="Irish N."/>
            <person name="Irwin J."/>
            <person name="Liu K."/>
            <person name="Mauleon R.P."/>
            <person name="Moore J."/>
            <person name="Morris R."/>
            <person name="Ostergaard L."/>
            <person name="Wang B."/>
            <person name="Wells R."/>
        </authorList>
    </citation>
    <scope>NUCLEOTIDE SEQUENCE [LARGE SCALE GENOMIC DNA]</scope>
    <source>
        <strain evidence="5">R-o-18</strain>
        <tissue evidence="5">Leaf</tissue>
    </source>
</reference>
<keyword evidence="6" id="KW-1185">Reference proteome</keyword>
<dbReference type="Gene3D" id="1.20.140.40">
    <property type="entry name" value="Invertase/pectin methylesterase inhibitor family protein"/>
    <property type="match status" value="2"/>
</dbReference>
<dbReference type="PANTHER" id="PTHR31080:SF275">
    <property type="entry name" value="PLANT INVERTASE_PECTIN METHYLESTERASE INHIBITOR SUPERFAMILY PROTEIN"/>
    <property type="match status" value="1"/>
</dbReference>